<dbReference type="VEuPathDB" id="FungiDB:An11g00340"/>
<evidence type="ECO:0000313" key="2">
    <source>
        <dbReference type="RefSeq" id="XP_059605432.1"/>
    </source>
</evidence>
<accession>A0AAJ8BXZ4</accession>
<dbReference type="GeneID" id="84592167"/>
<reference evidence="2" key="1">
    <citation type="submission" date="2025-02" db="EMBL/GenBank/DDBJ databases">
        <authorList>
            <consortium name="NCBI Genome Project"/>
        </authorList>
    </citation>
    <scope>NUCLEOTIDE SEQUENCE</scope>
</reference>
<evidence type="ECO:0000256" key="1">
    <source>
        <dbReference type="SAM" id="MobiDB-lite"/>
    </source>
</evidence>
<feature type="region of interest" description="Disordered" evidence="1">
    <location>
        <begin position="1"/>
        <end position="45"/>
    </location>
</feature>
<dbReference type="AlphaFoldDB" id="A0AAJ8BXZ4"/>
<dbReference type="RefSeq" id="XP_059605432.1">
    <property type="nucleotide sequence ID" value="XM_059749999.1"/>
</dbReference>
<proteinExistence type="predicted"/>
<dbReference type="KEGG" id="ang:An11g00340"/>
<name>A0AAJ8BXZ4_ASPNG</name>
<reference evidence="2" key="2">
    <citation type="submission" date="2025-08" db="UniProtKB">
        <authorList>
            <consortium name="RefSeq"/>
        </authorList>
    </citation>
    <scope>IDENTIFICATION</scope>
</reference>
<organism evidence="2">
    <name type="scientific">Aspergillus niger</name>
    <dbReference type="NCBI Taxonomy" id="5061"/>
    <lineage>
        <taxon>Eukaryota</taxon>
        <taxon>Fungi</taxon>
        <taxon>Dikarya</taxon>
        <taxon>Ascomycota</taxon>
        <taxon>Pezizomycotina</taxon>
        <taxon>Eurotiomycetes</taxon>
        <taxon>Eurotiomycetidae</taxon>
        <taxon>Eurotiales</taxon>
        <taxon>Aspergillaceae</taxon>
        <taxon>Aspergillus</taxon>
        <taxon>Aspergillus subgen. Circumdati</taxon>
    </lineage>
</organism>
<sequence>MLSRFDSDANGQITPGPPNYLGFRITPPIDSPSRNFDRVLLPVEK</sequence>
<protein>
    <submittedName>
        <fullName evidence="2">Uncharacterized protein</fullName>
    </submittedName>
</protein>
<gene>
    <name evidence="2" type="ORF">An11g00340</name>
</gene>